<feature type="region of interest" description="Disordered" evidence="1">
    <location>
        <begin position="125"/>
        <end position="164"/>
    </location>
</feature>
<gene>
    <name evidence="2" type="ORF">GTS_50180</name>
</gene>
<accession>A0A4D4J983</accession>
<dbReference type="AlphaFoldDB" id="A0A4D4J983"/>
<evidence type="ECO:0000256" key="1">
    <source>
        <dbReference type="SAM" id="MobiDB-lite"/>
    </source>
</evidence>
<protein>
    <submittedName>
        <fullName evidence="2">Uncharacterized protein</fullName>
    </submittedName>
</protein>
<sequence length="164" mass="17460">MPAVGGSTPDMHAPRPHTDAERWGQLRVLLAAPPLPEPVPYPTDDDSLWDARAAITFAVAEVAEHADALSVWLPRDVEPPPGSWAAVASSAVRIARAFARDFADARQVTPARVAEYNRTVELLRHALGEPAPPSARPDPRRSPRDPAGALTGGRRRDAGAGAFG</sequence>
<reference evidence="3" key="1">
    <citation type="submission" date="2019-04" db="EMBL/GenBank/DDBJ databases">
        <title>Draft genome sequence of Pseudonocardiaceae bacterium SL3-2-4.</title>
        <authorList>
            <person name="Ningsih F."/>
            <person name="Yokota A."/>
            <person name="Sakai Y."/>
            <person name="Nanatani K."/>
            <person name="Yabe S."/>
            <person name="Oetari A."/>
            <person name="Sjamsuridzal W."/>
        </authorList>
    </citation>
    <scope>NUCLEOTIDE SEQUENCE [LARGE SCALE GENOMIC DNA]</scope>
    <source>
        <strain evidence="3">SL3-2-4</strain>
    </source>
</reference>
<organism evidence="2 3">
    <name type="scientific">Gandjariella thermophila</name>
    <dbReference type="NCBI Taxonomy" id="1931992"/>
    <lineage>
        <taxon>Bacteria</taxon>
        <taxon>Bacillati</taxon>
        <taxon>Actinomycetota</taxon>
        <taxon>Actinomycetes</taxon>
        <taxon>Pseudonocardiales</taxon>
        <taxon>Pseudonocardiaceae</taxon>
        <taxon>Gandjariella</taxon>
    </lineage>
</organism>
<evidence type="ECO:0000313" key="2">
    <source>
        <dbReference type="EMBL" id="GDY33385.1"/>
    </source>
</evidence>
<name>A0A4D4J983_9PSEU</name>
<comment type="caution">
    <text evidence="2">The sequence shown here is derived from an EMBL/GenBank/DDBJ whole genome shotgun (WGS) entry which is preliminary data.</text>
</comment>
<dbReference type="Proteomes" id="UP000298860">
    <property type="component" value="Unassembled WGS sequence"/>
</dbReference>
<dbReference type="EMBL" id="BJFL01000041">
    <property type="protein sequence ID" value="GDY33385.1"/>
    <property type="molecule type" value="Genomic_DNA"/>
</dbReference>
<evidence type="ECO:0000313" key="3">
    <source>
        <dbReference type="Proteomes" id="UP000298860"/>
    </source>
</evidence>
<proteinExistence type="predicted"/>
<keyword evidence="3" id="KW-1185">Reference proteome</keyword>